<reference evidence="1 2" key="1">
    <citation type="submission" date="2013-01" db="EMBL/GenBank/DDBJ databases">
        <authorList>
            <person name="Harkins D.M."/>
            <person name="Durkin A.S."/>
            <person name="Brinkac L.M."/>
            <person name="Haft D.H."/>
            <person name="Selengut J.D."/>
            <person name="Sanka R."/>
            <person name="DePew J."/>
            <person name="Purushe J."/>
            <person name="Hartskeerl R.A."/>
            <person name="Ahmed A."/>
            <person name="van der Linden H."/>
            <person name="Goris M.G.A."/>
            <person name="Vinetz J.M."/>
            <person name="Sutton G.G."/>
            <person name="Nierman W.C."/>
            <person name="Fouts D.E."/>
        </authorList>
    </citation>
    <scope>NUCLEOTIDE SEQUENCE [LARGE SCALE GENOMIC DNA]</scope>
    <source>
        <strain evidence="1 2">TE 1992</strain>
    </source>
</reference>
<sequence>MGFEDNRKTYPVYIFTADSPGIVVPQISVYKGLVRFVDYWIHKTNAFDAKYFIKNSEGIIVFIDQKGKVIGKKNVTEIPTFGKAP</sequence>
<protein>
    <submittedName>
        <fullName evidence="1">Uncharacterized protein</fullName>
    </submittedName>
</protein>
<name>M3E078_LEPIR</name>
<organism evidence="1 2">
    <name type="scientific">Leptospira interrogans serovar Lora str. TE 1992</name>
    <dbReference type="NCBI Taxonomy" id="1193028"/>
    <lineage>
        <taxon>Bacteria</taxon>
        <taxon>Pseudomonadati</taxon>
        <taxon>Spirochaetota</taxon>
        <taxon>Spirochaetia</taxon>
        <taxon>Leptospirales</taxon>
        <taxon>Leptospiraceae</taxon>
        <taxon>Leptospira</taxon>
    </lineage>
</organism>
<dbReference type="Proteomes" id="UP000011754">
    <property type="component" value="Unassembled WGS sequence"/>
</dbReference>
<dbReference type="EMBL" id="AKWW02000074">
    <property type="protein sequence ID" value="EMF40500.1"/>
    <property type="molecule type" value="Genomic_DNA"/>
</dbReference>
<evidence type="ECO:0000313" key="1">
    <source>
        <dbReference type="EMBL" id="EMF40500.1"/>
    </source>
</evidence>
<evidence type="ECO:0000313" key="2">
    <source>
        <dbReference type="Proteomes" id="UP000011754"/>
    </source>
</evidence>
<proteinExistence type="predicted"/>
<accession>M3E078</accession>
<comment type="caution">
    <text evidence="1">The sequence shown here is derived from an EMBL/GenBank/DDBJ whole genome shotgun (WGS) entry which is preliminary data.</text>
</comment>
<gene>
    <name evidence="1" type="ORF">LEP1GSC067_2361</name>
</gene>
<dbReference type="AlphaFoldDB" id="M3E078"/>